<gene>
    <name evidence="2" type="ORF">OQ257_08010</name>
</gene>
<dbReference type="Gene3D" id="3.40.50.300">
    <property type="entry name" value="P-loop containing nucleotide triphosphate hydrolases"/>
    <property type="match status" value="1"/>
</dbReference>
<keyword evidence="2" id="KW-0547">Nucleotide-binding</keyword>
<dbReference type="RefSeq" id="WP_275218157.1">
    <property type="nucleotide sequence ID" value="NZ_JAPHVQ010000007.1"/>
</dbReference>
<reference evidence="2" key="1">
    <citation type="submission" date="2022-11" db="EMBL/GenBank/DDBJ databases">
        <authorList>
            <person name="Kamali M."/>
            <person name="Peak L."/>
            <person name="Go Y.Y."/>
            <person name="Balasuriya U.B.R."/>
            <person name="Carossino M."/>
        </authorList>
    </citation>
    <scope>NUCLEOTIDE SEQUENCE</scope>
    <source>
        <strain evidence="2">4524</strain>
    </source>
</reference>
<dbReference type="EMBL" id="JAPHVQ010000007">
    <property type="protein sequence ID" value="MDE8035107.1"/>
    <property type="molecule type" value="Genomic_DNA"/>
</dbReference>
<organism evidence="2 3">
    <name type="scientific">Actinobacillus equuli subsp. equuli</name>
    <dbReference type="NCBI Taxonomy" id="202947"/>
    <lineage>
        <taxon>Bacteria</taxon>
        <taxon>Pseudomonadati</taxon>
        <taxon>Pseudomonadota</taxon>
        <taxon>Gammaproteobacteria</taxon>
        <taxon>Pasteurellales</taxon>
        <taxon>Pasteurellaceae</taxon>
        <taxon>Actinobacillus</taxon>
    </lineage>
</organism>
<dbReference type="AlphaFoldDB" id="A0A9X4G3H8"/>
<evidence type="ECO:0000313" key="3">
    <source>
        <dbReference type="Proteomes" id="UP001142444"/>
    </source>
</evidence>
<sequence>MYGNRFSDANRELLKKLNRIRDDGWINAEDFIIEKLGYILKNDKNYYNNLKRLKSRKFAKDLGFKNILYARKNEDSIIHQVRMSSGEFLIIGLLDYLNSKIRILKQSSNQEICLIFLDEIELALHPSAQKRLIETLNEISNRNNFCIYFSTHSVQILNSIHPSKIFHLEKSRSGSDIHVINPCYPAYASRQLYFPDGFDFLFLVEDILAKNIIEHIINILGIKQNRLIYVLPTGGWINTLALYKDICLSKIAGEKCKIIAILDGDVKQEYEEKFSEDTFFKNSDNSNKQILSFLPIQSMEKYLKNTLIDNPNDSLIRNIGNSFFIIRSIDDILQDYKQNYDKDNNGKKLFSLLKSCYRDTGQLEDIFVYELCRLITDEIPSMDELKQYIETITKNN</sequence>
<feature type="domain" description="Endonuclease GajA/Old nuclease/RecF-like AAA" evidence="1">
    <location>
        <begin position="46"/>
        <end position="156"/>
    </location>
</feature>
<dbReference type="GO" id="GO:0005524">
    <property type="term" value="F:ATP binding"/>
    <property type="evidence" value="ECO:0007669"/>
    <property type="project" value="UniProtKB-KW"/>
</dbReference>
<evidence type="ECO:0000259" key="1">
    <source>
        <dbReference type="Pfam" id="PF13175"/>
    </source>
</evidence>
<dbReference type="Pfam" id="PF13175">
    <property type="entry name" value="AAA_15"/>
    <property type="match status" value="1"/>
</dbReference>
<evidence type="ECO:0000313" key="2">
    <source>
        <dbReference type="EMBL" id="MDE8035107.1"/>
    </source>
</evidence>
<comment type="caution">
    <text evidence="2">The sequence shown here is derived from an EMBL/GenBank/DDBJ whole genome shotgun (WGS) entry which is preliminary data.</text>
</comment>
<proteinExistence type="predicted"/>
<protein>
    <submittedName>
        <fullName evidence="2">ATP-binding protein</fullName>
    </submittedName>
</protein>
<dbReference type="PANTHER" id="PTHR43581:SF4">
    <property type="entry name" value="ATP_GTP PHOSPHATASE"/>
    <property type="match status" value="1"/>
</dbReference>
<dbReference type="InterPro" id="IPR027417">
    <property type="entry name" value="P-loop_NTPase"/>
</dbReference>
<dbReference type="InterPro" id="IPR041685">
    <property type="entry name" value="AAA_GajA/Old/RecF-like"/>
</dbReference>
<accession>A0A9X4G3H8</accession>
<keyword evidence="3" id="KW-1185">Reference proteome</keyword>
<name>A0A9X4G3H8_ACTEU</name>
<keyword evidence="2" id="KW-0067">ATP-binding</keyword>
<dbReference type="InterPro" id="IPR051396">
    <property type="entry name" value="Bact_Antivir_Def_Nuclease"/>
</dbReference>
<dbReference type="SUPFAM" id="SSF52540">
    <property type="entry name" value="P-loop containing nucleoside triphosphate hydrolases"/>
    <property type="match status" value="1"/>
</dbReference>
<reference evidence="2" key="2">
    <citation type="journal article" date="2023" name="Pathogens">
        <title>Pathological Features and Genomic Characterization of an Actinobacillus equuli subsp. equuli Bearing Unique Virulence-Associated Genes from an Adult Horse with Pleuropneumonia.</title>
        <authorList>
            <person name="Kamali M."/>
            <person name="Carossino M."/>
            <person name="Del Piero F."/>
            <person name="Peak L."/>
            <person name="Mitchell M.S."/>
            <person name="Willette J."/>
            <person name="Baker R."/>
            <person name="Li F."/>
            <person name="Kenez A."/>
            <person name="Balasuriya U.B.R."/>
            <person name="Go Y.Y."/>
        </authorList>
    </citation>
    <scope>NUCLEOTIDE SEQUENCE</scope>
    <source>
        <strain evidence="2">4524</strain>
    </source>
</reference>
<dbReference type="Proteomes" id="UP001142444">
    <property type="component" value="Unassembled WGS sequence"/>
</dbReference>
<dbReference type="PANTHER" id="PTHR43581">
    <property type="entry name" value="ATP/GTP PHOSPHATASE"/>
    <property type="match status" value="1"/>
</dbReference>